<dbReference type="Gene3D" id="1.20.1280.50">
    <property type="match status" value="1"/>
</dbReference>
<dbReference type="InterPro" id="IPR050796">
    <property type="entry name" value="SCF_F-box_component"/>
</dbReference>
<dbReference type="InterPro" id="IPR036047">
    <property type="entry name" value="F-box-like_dom_sf"/>
</dbReference>
<dbReference type="PANTHER" id="PTHR31672:SF13">
    <property type="entry name" value="F-BOX PROTEIN CPR30-LIKE"/>
    <property type="match status" value="1"/>
</dbReference>
<gene>
    <name evidence="2" type="ORF">RND81_05G137300</name>
</gene>
<dbReference type="SUPFAM" id="SSF81383">
    <property type="entry name" value="F-box domain"/>
    <property type="match status" value="1"/>
</dbReference>
<accession>A0AAW1KYV0</accession>
<evidence type="ECO:0000313" key="3">
    <source>
        <dbReference type="Proteomes" id="UP001443914"/>
    </source>
</evidence>
<protein>
    <recommendedName>
        <fullName evidence="1">F-box domain-containing protein</fullName>
    </recommendedName>
</protein>
<evidence type="ECO:0000313" key="2">
    <source>
        <dbReference type="EMBL" id="KAK9725334.1"/>
    </source>
</evidence>
<name>A0AAW1KYV0_SAPOF</name>
<dbReference type="InterPro" id="IPR001810">
    <property type="entry name" value="F-box_dom"/>
</dbReference>
<comment type="caution">
    <text evidence="2">The sequence shown here is derived from an EMBL/GenBank/DDBJ whole genome shotgun (WGS) entry which is preliminary data.</text>
</comment>
<keyword evidence="3" id="KW-1185">Reference proteome</keyword>
<dbReference type="Proteomes" id="UP001443914">
    <property type="component" value="Unassembled WGS sequence"/>
</dbReference>
<reference evidence="2" key="1">
    <citation type="submission" date="2024-03" db="EMBL/GenBank/DDBJ databases">
        <title>WGS assembly of Saponaria officinalis var. Norfolk2.</title>
        <authorList>
            <person name="Jenkins J."/>
            <person name="Shu S."/>
            <person name="Grimwood J."/>
            <person name="Barry K."/>
            <person name="Goodstein D."/>
            <person name="Schmutz J."/>
            <person name="Leebens-Mack J."/>
            <person name="Osbourn A."/>
        </authorList>
    </citation>
    <scope>NUCLEOTIDE SEQUENCE [LARGE SCALE GENOMIC DNA]</scope>
    <source>
        <strain evidence="2">JIC</strain>
    </source>
</reference>
<feature type="domain" description="F-box" evidence="1">
    <location>
        <begin position="27"/>
        <end position="67"/>
    </location>
</feature>
<dbReference type="EMBL" id="JBDFQZ010000005">
    <property type="protein sequence ID" value="KAK9725334.1"/>
    <property type="molecule type" value="Genomic_DNA"/>
</dbReference>
<dbReference type="SMART" id="SM00256">
    <property type="entry name" value="FBOX"/>
    <property type="match status" value="1"/>
</dbReference>
<dbReference type="PANTHER" id="PTHR31672">
    <property type="entry name" value="BNACNNG10540D PROTEIN"/>
    <property type="match status" value="1"/>
</dbReference>
<proteinExistence type="predicted"/>
<dbReference type="Pfam" id="PF00646">
    <property type="entry name" value="F-box"/>
    <property type="match status" value="1"/>
</dbReference>
<evidence type="ECO:0000259" key="1">
    <source>
        <dbReference type="SMART" id="SM00256"/>
    </source>
</evidence>
<sequence length="405" mass="46217">MNGEECKKLALRKCKMKWYTATSIDDLNDELLIEILCRLPCYIFALRCKIVSKRWCSLISDPLFVTQGFSIHRKINQDETSWTLLLTKKMQDTTNQATITATTFWLRILTSPNFSLQFLPTPSQVVATCRDLFLCSSFNLLTVVVVHSIPMLRWDPLETFRSFNLLIYSSDTGEWKNIDVLLPMRPNNEGCRRVRFSSIVCKGMVCLRHYSYFGAFNPFDVTPTFHGPLIAIGLPLPKIDGELLESCGKLVALDPNLDLKLNSEGNSALVTLRWPIWKLDLMPGNEQPLTWKLVSLLFDNVKVEGPILAPRGVGHIHRLQVFTVHPTKEYLVYFITPPVCGQNQTILCNTRSEILKPLTRMSPLKILALEKLNTSYWPMPFPEASSTSKTLTIFRTNDLEVIDKE</sequence>
<organism evidence="2 3">
    <name type="scientific">Saponaria officinalis</name>
    <name type="common">Common soapwort</name>
    <name type="synonym">Lychnis saponaria</name>
    <dbReference type="NCBI Taxonomy" id="3572"/>
    <lineage>
        <taxon>Eukaryota</taxon>
        <taxon>Viridiplantae</taxon>
        <taxon>Streptophyta</taxon>
        <taxon>Embryophyta</taxon>
        <taxon>Tracheophyta</taxon>
        <taxon>Spermatophyta</taxon>
        <taxon>Magnoliopsida</taxon>
        <taxon>eudicotyledons</taxon>
        <taxon>Gunneridae</taxon>
        <taxon>Pentapetalae</taxon>
        <taxon>Caryophyllales</taxon>
        <taxon>Caryophyllaceae</taxon>
        <taxon>Caryophylleae</taxon>
        <taxon>Saponaria</taxon>
    </lineage>
</organism>
<dbReference type="AlphaFoldDB" id="A0AAW1KYV0"/>